<dbReference type="Gene3D" id="2.60.40.1120">
    <property type="entry name" value="Carboxypeptidase-like, regulatory domain"/>
    <property type="match status" value="1"/>
</dbReference>
<dbReference type="InterPro" id="IPR023997">
    <property type="entry name" value="TonB-dep_OMP_SusC/RagA_CS"/>
</dbReference>
<dbReference type="InterPro" id="IPR012910">
    <property type="entry name" value="Plug_dom"/>
</dbReference>
<dbReference type="InterPro" id="IPR023996">
    <property type="entry name" value="TonB-dep_OMP_SusC/RagA"/>
</dbReference>
<evidence type="ECO:0000313" key="11">
    <source>
        <dbReference type="Proteomes" id="UP000295684"/>
    </source>
</evidence>
<dbReference type="AlphaFoldDB" id="A0A4V2RZN5"/>
<evidence type="ECO:0000259" key="9">
    <source>
        <dbReference type="Pfam" id="PF07715"/>
    </source>
</evidence>
<keyword evidence="4 7" id="KW-0812">Transmembrane</keyword>
<gene>
    <name evidence="10" type="ORF">EV200_103391</name>
</gene>
<dbReference type="Gene3D" id="2.40.170.20">
    <property type="entry name" value="TonB-dependent receptor, beta-barrel domain"/>
    <property type="match status" value="1"/>
</dbReference>
<proteinExistence type="inferred from homology"/>
<sequence>MKKLLQSLFILLFVASSAMAQERTITGTVTGKEDGLPLPGVSVKIKGASGGTTTGADGKFVIRATTGASIEFSSIGFSPVSRVVANSNVLNVMLTNDARSLSDVVVVGYGSVNRKDVTGSQTSVSAQEFTDRAIPSFDKALAGKAAGVQVITANGLLGQPAQVRIRGTNTITSGQGPLYVVDGVPIFSGDVGGFTSSNALADINPNDIESFEVLKDGASTAIYGSRAAGGVILITTKKGKAGQATFTYDGYYAVGKVSKRYDQLNAAQFIEIANERLVAAGNAPQAFSMPDGQGGIVDTDWQDYLFRTAQQQNHSVSASGGTEKAKYYFSLGYSDQEGVIISNSLKRYSLKANFDQKVNKVFSFGLTSGFTYQDNTGPQTGSNTLSGNIFGGLRMLPNVPVYDDANVTGYNIAPNKTALGRGNNLITISDNIGNQRFVLDNNIRRSQTYRLLATAYAEVNLFDGLKFRTQVGVDNQNVDDFIYTDPRAGDGVSSNGSMSQAFTPSIRLDLQNVLSYNKSFADAHNLSVTLVQEFQNDRTSFYQASVSNLTDIYWNQNIVTGTFVTPTASGSLARTALESYLARVNYNYKNKYYIGGSIRSDKNSNLPAANRVGYFPGVSAAYRVSEESFFKNSSGLSFISDLRLRGSYAEVGNVSIGNFRYLGQYNAAVYGAQPGIGFSNIGNYNLQWESQKKVDVGLELGLFGGRLNVTADYFRQNTDALVQNAPTAPSLGVPSNTITQNVGNILNSGFEFSIGGDIIKNDNFSYNANFTFTAQKNIVESLREGQDQISTYNIIRVGESLNAFYGYEYAGVNPANGNPLYVKGNGQIIQGNVTNQTYNVYDPANPSATGASAILSASTDKKVLGSSLPKWFGGLNNTFTYKGFDLNVFLRFQGGNKIYNRTRVDQLNQNFVNNGTEILGRWQSVANPGDGVTPRQWFGRSTFINRDGDATTRFLEDGKFLRLDNVAFGYKLPESVVSKLKVSGIRLYASAQNLFVITGYKGLDPETNTAASATAGYGTDFNGNPQQRTLTFGANVRF</sequence>
<dbReference type="Proteomes" id="UP000295684">
    <property type="component" value="Unassembled WGS sequence"/>
</dbReference>
<dbReference type="InterPro" id="IPR008969">
    <property type="entry name" value="CarboxyPept-like_regulatory"/>
</dbReference>
<comment type="caution">
    <text evidence="10">The sequence shown here is derived from an EMBL/GenBank/DDBJ whole genome shotgun (WGS) entry which is preliminary data.</text>
</comment>
<dbReference type="Pfam" id="PF13715">
    <property type="entry name" value="CarbopepD_reg_2"/>
    <property type="match status" value="1"/>
</dbReference>
<evidence type="ECO:0000256" key="8">
    <source>
        <dbReference type="SAM" id="SignalP"/>
    </source>
</evidence>
<dbReference type="SUPFAM" id="SSF49464">
    <property type="entry name" value="Carboxypeptidase regulatory domain-like"/>
    <property type="match status" value="1"/>
</dbReference>
<evidence type="ECO:0000256" key="4">
    <source>
        <dbReference type="ARBA" id="ARBA00022692"/>
    </source>
</evidence>
<comment type="similarity">
    <text evidence="7">Belongs to the TonB-dependent receptor family.</text>
</comment>
<dbReference type="NCBIfam" id="TIGR04056">
    <property type="entry name" value="OMP_RagA_SusC"/>
    <property type="match status" value="1"/>
</dbReference>
<reference evidence="10 11" key="1">
    <citation type="submission" date="2019-03" db="EMBL/GenBank/DDBJ databases">
        <title>Genomic Encyclopedia of Type Strains, Phase IV (KMG-IV): sequencing the most valuable type-strain genomes for metagenomic binning, comparative biology and taxonomic classification.</title>
        <authorList>
            <person name="Goeker M."/>
        </authorList>
    </citation>
    <scope>NUCLEOTIDE SEQUENCE [LARGE SCALE GENOMIC DNA]</scope>
    <source>
        <strain evidence="10 11">DSM 103236</strain>
    </source>
</reference>
<dbReference type="InterPro" id="IPR036942">
    <property type="entry name" value="Beta-barrel_TonB_sf"/>
</dbReference>
<keyword evidence="5 7" id="KW-0472">Membrane</keyword>
<feature type="signal peptide" evidence="8">
    <location>
        <begin position="1"/>
        <end position="20"/>
    </location>
</feature>
<keyword evidence="3 7" id="KW-1134">Transmembrane beta strand</keyword>
<evidence type="ECO:0000256" key="6">
    <source>
        <dbReference type="ARBA" id="ARBA00023237"/>
    </source>
</evidence>
<dbReference type="NCBIfam" id="TIGR04057">
    <property type="entry name" value="SusC_RagA_signa"/>
    <property type="match status" value="1"/>
</dbReference>
<dbReference type="InterPro" id="IPR039426">
    <property type="entry name" value="TonB-dep_rcpt-like"/>
</dbReference>
<keyword evidence="2 7" id="KW-0813">Transport</keyword>
<feature type="chain" id="PRO_5020582120" evidence="8">
    <location>
        <begin position="21"/>
        <end position="1038"/>
    </location>
</feature>
<evidence type="ECO:0000256" key="2">
    <source>
        <dbReference type="ARBA" id="ARBA00022448"/>
    </source>
</evidence>
<dbReference type="Pfam" id="PF07715">
    <property type="entry name" value="Plug"/>
    <property type="match status" value="1"/>
</dbReference>
<evidence type="ECO:0000256" key="5">
    <source>
        <dbReference type="ARBA" id="ARBA00023136"/>
    </source>
</evidence>
<name>A0A4V2RZN5_9SPHI</name>
<dbReference type="SUPFAM" id="SSF56935">
    <property type="entry name" value="Porins"/>
    <property type="match status" value="1"/>
</dbReference>
<evidence type="ECO:0000256" key="1">
    <source>
        <dbReference type="ARBA" id="ARBA00004571"/>
    </source>
</evidence>
<feature type="domain" description="TonB-dependent receptor plug" evidence="9">
    <location>
        <begin position="114"/>
        <end position="231"/>
    </location>
</feature>
<comment type="subcellular location">
    <subcellularLocation>
        <location evidence="1 7">Cell outer membrane</location>
        <topology evidence="1 7">Multi-pass membrane protein</topology>
    </subcellularLocation>
</comment>
<dbReference type="PROSITE" id="PS52016">
    <property type="entry name" value="TONB_DEPENDENT_REC_3"/>
    <property type="match status" value="1"/>
</dbReference>
<keyword evidence="8" id="KW-0732">Signal</keyword>
<dbReference type="GO" id="GO:0009279">
    <property type="term" value="C:cell outer membrane"/>
    <property type="evidence" value="ECO:0007669"/>
    <property type="project" value="UniProtKB-SubCell"/>
</dbReference>
<evidence type="ECO:0000256" key="7">
    <source>
        <dbReference type="PROSITE-ProRule" id="PRU01360"/>
    </source>
</evidence>
<keyword evidence="6 7" id="KW-0998">Cell outer membrane</keyword>
<dbReference type="InterPro" id="IPR037066">
    <property type="entry name" value="Plug_dom_sf"/>
</dbReference>
<accession>A0A4V2RZN5</accession>
<evidence type="ECO:0000313" key="10">
    <source>
        <dbReference type="EMBL" id="TCO27058.1"/>
    </source>
</evidence>
<dbReference type="RefSeq" id="WP_132531461.1">
    <property type="nucleotide sequence ID" value="NZ_BMJO01000004.1"/>
</dbReference>
<dbReference type="OrthoDB" id="9768177at2"/>
<evidence type="ECO:0000256" key="3">
    <source>
        <dbReference type="ARBA" id="ARBA00022452"/>
    </source>
</evidence>
<dbReference type="EMBL" id="SLWO01000003">
    <property type="protein sequence ID" value="TCO27058.1"/>
    <property type="molecule type" value="Genomic_DNA"/>
</dbReference>
<dbReference type="Gene3D" id="2.170.130.10">
    <property type="entry name" value="TonB-dependent receptor, plug domain"/>
    <property type="match status" value="1"/>
</dbReference>
<protein>
    <submittedName>
        <fullName evidence="10">TonB-linked SusC/RagA family outer membrane protein</fullName>
    </submittedName>
</protein>
<organism evidence="10 11">
    <name type="scientific">Pedobacter psychrotolerans</name>
    <dbReference type="NCBI Taxonomy" id="1843235"/>
    <lineage>
        <taxon>Bacteria</taxon>
        <taxon>Pseudomonadati</taxon>
        <taxon>Bacteroidota</taxon>
        <taxon>Sphingobacteriia</taxon>
        <taxon>Sphingobacteriales</taxon>
        <taxon>Sphingobacteriaceae</taxon>
        <taxon>Pedobacter</taxon>
    </lineage>
</organism>